<dbReference type="AlphaFoldDB" id="A0A127Q2S1"/>
<protein>
    <submittedName>
        <fullName evidence="3">Cupin domain protein</fullName>
    </submittedName>
</protein>
<dbReference type="OrthoDB" id="116921at2"/>
<dbReference type="PANTHER" id="PTHR35848">
    <property type="entry name" value="OXALATE-BINDING PROTEIN"/>
    <property type="match status" value="1"/>
</dbReference>
<evidence type="ECO:0000256" key="1">
    <source>
        <dbReference type="ARBA" id="ARBA00022723"/>
    </source>
</evidence>
<dbReference type="InterPro" id="IPR011051">
    <property type="entry name" value="RmlC_Cupin_sf"/>
</dbReference>
<dbReference type="InterPro" id="IPR014710">
    <property type="entry name" value="RmlC-like_jellyroll"/>
</dbReference>
<keyword evidence="1" id="KW-0479">Metal-binding</keyword>
<evidence type="ECO:0000313" key="4">
    <source>
        <dbReference type="Proteomes" id="UP000074561"/>
    </source>
</evidence>
<reference evidence="3 4" key="1">
    <citation type="submission" date="2015-11" db="EMBL/GenBank/DDBJ databases">
        <title>Exploring the genomic traits of fungus-feeding bacterial genus Collimonas.</title>
        <authorList>
            <person name="Song C."/>
            <person name="Schmidt R."/>
            <person name="de Jager V."/>
            <person name="Krzyzanowska D."/>
            <person name="Jongedijk E."/>
            <person name="Cankar K."/>
            <person name="Beekwilder J."/>
            <person name="van Veen A."/>
            <person name="de Boer W."/>
            <person name="van Veen J.A."/>
            <person name="Garbeva P."/>
        </authorList>
    </citation>
    <scope>NUCLEOTIDE SEQUENCE [LARGE SCALE GENOMIC DNA]</scope>
    <source>
        <strain evidence="3 4">Ter91</strain>
    </source>
</reference>
<dbReference type="Proteomes" id="UP000074561">
    <property type="component" value="Chromosome"/>
</dbReference>
<dbReference type="STRING" id="279113.CPter91_1962"/>
<dbReference type="PANTHER" id="PTHR35848:SF9">
    <property type="entry name" value="SLL1358 PROTEIN"/>
    <property type="match status" value="1"/>
</dbReference>
<organism evidence="3 4">
    <name type="scientific">Collimonas pratensis</name>
    <dbReference type="NCBI Taxonomy" id="279113"/>
    <lineage>
        <taxon>Bacteria</taxon>
        <taxon>Pseudomonadati</taxon>
        <taxon>Pseudomonadota</taxon>
        <taxon>Betaproteobacteria</taxon>
        <taxon>Burkholderiales</taxon>
        <taxon>Oxalobacteraceae</taxon>
        <taxon>Collimonas</taxon>
    </lineage>
</organism>
<dbReference type="Gene3D" id="2.60.120.10">
    <property type="entry name" value="Jelly Rolls"/>
    <property type="match status" value="1"/>
</dbReference>
<proteinExistence type="predicted"/>
<evidence type="ECO:0000313" key="3">
    <source>
        <dbReference type="EMBL" id="AMP04334.1"/>
    </source>
</evidence>
<evidence type="ECO:0000259" key="2">
    <source>
        <dbReference type="Pfam" id="PF07883"/>
    </source>
</evidence>
<dbReference type="CDD" id="cd02224">
    <property type="entry name" value="cupin_SPO2919-like"/>
    <property type="match status" value="1"/>
</dbReference>
<dbReference type="PATRIC" id="fig|279113.9.peg.1949"/>
<accession>A0A127Q2S1</accession>
<dbReference type="RefSeq" id="WP_061939518.1">
    <property type="nucleotide sequence ID" value="NZ_CP013234.1"/>
</dbReference>
<feature type="domain" description="Cupin type-2" evidence="2">
    <location>
        <begin position="53"/>
        <end position="124"/>
    </location>
</feature>
<dbReference type="KEGG" id="cpra:CPter91_1962"/>
<gene>
    <name evidence="3" type="ORF">CPter91_1962</name>
</gene>
<dbReference type="InterPro" id="IPR051610">
    <property type="entry name" value="GPI/OXD"/>
</dbReference>
<dbReference type="Pfam" id="PF07883">
    <property type="entry name" value="Cupin_2"/>
    <property type="match status" value="1"/>
</dbReference>
<sequence length="172" mass="18994">MSEKPTSKNAEGVFEPFHVSRVPWVEYARGERFGLRYQHLSGFGGGSQIGVAMEVLEPGKQANQSHYHLLEEEHVFVLEGNLMLELGEQAYELSAGHYACFPAGQKVGHALINRSAAPCRYLVFGNSHAGDVAVFPQTGRVDVKLMKEGYRKSAVIEYWEGVDVGPQPDKTS</sequence>
<dbReference type="GO" id="GO:0046872">
    <property type="term" value="F:metal ion binding"/>
    <property type="evidence" value="ECO:0007669"/>
    <property type="project" value="UniProtKB-KW"/>
</dbReference>
<dbReference type="EMBL" id="CP013234">
    <property type="protein sequence ID" value="AMP04334.1"/>
    <property type="molecule type" value="Genomic_DNA"/>
</dbReference>
<name>A0A127Q2S1_9BURK</name>
<dbReference type="SUPFAM" id="SSF51182">
    <property type="entry name" value="RmlC-like cupins"/>
    <property type="match status" value="1"/>
</dbReference>
<dbReference type="InterPro" id="IPR013096">
    <property type="entry name" value="Cupin_2"/>
</dbReference>